<proteinExistence type="predicted"/>
<feature type="signal peptide" evidence="1">
    <location>
        <begin position="1"/>
        <end position="23"/>
    </location>
</feature>
<name>A0A914HM82_GLORO</name>
<evidence type="ECO:0000313" key="3">
    <source>
        <dbReference type="WBParaSite" id="Gr19_v10_g2781.t1"/>
    </source>
</evidence>
<reference evidence="3" key="1">
    <citation type="submission" date="2022-11" db="UniProtKB">
        <authorList>
            <consortium name="WormBaseParasite"/>
        </authorList>
    </citation>
    <scope>IDENTIFICATION</scope>
</reference>
<dbReference type="AlphaFoldDB" id="A0A914HM82"/>
<evidence type="ECO:0000313" key="2">
    <source>
        <dbReference type="Proteomes" id="UP000887572"/>
    </source>
</evidence>
<accession>A0A914HM82</accession>
<protein>
    <submittedName>
        <fullName evidence="3">Uncharacterized protein</fullName>
    </submittedName>
</protein>
<organism evidence="2 3">
    <name type="scientific">Globodera rostochiensis</name>
    <name type="common">Golden nematode worm</name>
    <name type="synonym">Heterodera rostochiensis</name>
    <dbReference type="NCBI Taxonomy" id="31243"/>
    <lineage>
        <taxon>Eukaryota</taxon>
        <taxon>Metazoa</taxon>
        <taxon>Ecdysozoa</taxon>
        <taxon>Nematoda</taxon>
        <taxon>Chromadorea</taxon>
        <taxon>Rhabditida</taxon>
        <taxon>Tylenchina</taxon>
        <taxon>Tylenchomorpha</taxon>
        <taxon>Tylenchoidea</taxon>
        <taxon>Heteroderidae</taxon>
        <taxon>Heteroderinae</taxon>
        <taxon>Globodera</taxon>
    </lineage>
</organism>
<evidence type="ECO:0000256" key="1">
    <source>
        <dbReference type="SAM" id="SignalP"/>
    </source>
</evidence>
<feature type="chain" id="PRO_5036931184" evidence="1">
    <location>
        <begin position="24"/>
        <end position="115"/>
    </location>
</feature>
<sequence length="115" mass="11954">MFGLTGAVNFCIIFRTLFHSVKSSLSDGAPSGAVLSDAPPPPYSSNFNPAPINTPPAAPYTISPCQPQTSSATVCLGLAPCVCTPSNGSAADLANFRPLYFLILALFVTVILCME</sequence>
<keyword evidence="1" id="KW-0732">Signal</keyword>
<dbReference type="Proteomes" id="UP000887572">
    <property type="component" value="Unplaced"/>
</dbReference>
<dbReference type="WBParaSite" id="Gr19_v10_g2781.t1">
    <property type="protein sequence ID" value="Gr19_v10_g2781.t1"/>
    <property type="gene ID" value="Gr19_v10_g2781"/>
</dbReference>
<keyword evidence="2" id="KW-1185">Reference proteome</keyword>